<comment type="caution">
    <text evidence="2">The sequence shown here is derived from an EMBL/GenBank/DDBJ whole genome shotgun (WGS) entry which is preliminary data.</text>
</comment>
<evidence type="ECO:0000256" key="1">
    <source>
        <dbReference type="SAM" id="Phobius"/>
    </source>
</evidence>
<keyword evidence="1" id="KW-0812">Transmembrane</keyword>
<dbReference type="EMBL" id="JAWDIO010000002">
    <property type="protein sequence ID" value="MDU0353520.1"/>
    <property type="molecule type" value="Genomic_DNA"/>
</dbReference>
<feature type="transmembrane region" description="Helical" evidence="1">
    <location>
        <begin position="12"/>
        <end position="40"/>
    </location>
</feature>
<gene>
    <name evidence="2" type="ORF">RS130_05885</name>
</gene>
<organism evidence="2 3">
    <name type="scientific">Paraglaciecola aquimarina</name>
    <dbReference type="NCBI Taxonomy" id="1235557"/>
    <lineage>
        <taxon>Bacteria</taxon>
        <taxon>Pseudomonadati</taxon>
        <taxon>Pseudomonadota</taxon>
        <taxon>Gammaproteobacteria</taxon>
        <taxon>Alteromonadales</taxon>
        <taxon>Alteromonadaceae</taxon>
        <taxon>Paraglaciecola</taxon>
    </lineage>
</organism>
<name>A0ABU3SU29_9ALTE</name>
<accession>A0ABU3SU29</accession>
<keyword evidence="3" id="KW-1185">Reference proteome</keyword>
<feature type="transmembrane region" description="Helical" evidence="1">
    <location>
        <begin position="46"/>
        <end position="63"/>
    </location>
</feature>
<sequence length="194" mass="22211">MAVVATFAVTGGWMFASLPVAGVLWSVFLVGTLGIGLLTFHSGYQALGYLSIIYCVFLVATVMTTSHKFLQGLVAETKIEQQGELIELLLNDFEENANDWLWEINHNDFLQHVSMQLVDATKQSIENLKKQKFNHILQTLLDREQQQFTTLNNQLKHHFTLGKPFKDVLLPVYIGQQHRWWSFTAKPFLMNINQ</sequence>
<evidence type="ECO:0000313" key="2">
    <source>
        <dbReference type="EMBL" id="MDU0353520.1"/>
    </source>
</evidence>
<dbReference type="Proteomes" id="UP001247805">
    <property type="component" value="Unassembled WGS sequence"/>
</dbReference>
<keyword evidence="1" id="KW-1133">Transmembrane helix</keyword>
<dbReference type="RefSeq" id="WP_316025186.1">
    <property type="nucleotide sequence ID" value="NZ_JAWDIO010000002.1"/>
</dbReference>
<dbReference type="SUPFAM" id="SSF116965">
    <property type="entry name" value="Hypothetical protein MPN330"/>
    <property type="match status" value="1"/>
</dbReference>
<evidence type="ECO:0000313" key="3">
    <source>
        <dbReference type="Proteomes" id="UP001247805"/>
    </source>
</evidence>
<reference evidence="2 3" key="1">
    <citation type="submission" date="2023-10" db="EMBL/GenBank/DDBJ databases">
        <title>Glaciecola aquimarina strain GGW-M5 nov., isolated from a coastal seawater.</title>
        <authorList>
            <person name="Bayburt H."/>
            <person name="Kim J.M."/>
            <person name="Choi B.J."/>
            <person name="Jeon C.O."/>
        </authorList>
    </citation>
    <scope>NUCLEOTIDE SEQUENCE [LARGE SCALE GENOMIC DNA]</scope>
    <source>
        <strain evidence="2 3">KCTC 32108</strain>
    </source>
</reference>
<protein>
    <submittedName>
        <fullName evidence="2">Uncharacterized protein</fullName>
    </submittedName>
</protein>
<proteinExistence type="predicted"/>
<keyword evidence="1" id="KW-0472">Membrane</keyword>